<gene>
    <name evidence="4" type="ordered locus">RBRH_00481</name>
</gene>
<evidence type="ECO:0000259" key="3">
    <source>
        <dbReference type="Pfam" id="PF16861"/>
    </source>
</evidence>
<dbReference type="InterPro" id="IPR031730">
    <property type="entry name" value="Carbam_trans_C"/>
</dbReference>
<protein>
    <submittedName>
        <fullName evidence="4">CARBAMOYL TRANSFERASE</fullName>
    </submittedName>
</protein>
<dbReference type="EMBL" id="FR687360">
    <property type="protein sequence ID" value="CBW76564.1"/>
    <property type="molecule type" value="Genomic_DNA"/>
</dbReference>
<organism evidence="4 5">
    <name type="scientific">Mycetohabitans rhizoxinica (strain DSM 19002 / CIP 109453 / HKI 454)</name>
    <name type="common">Paraburkholderia rhizoxinica</name>
    <dbReference type="NCBI Taxonomy" id="882378"/>
    <lineage>
        <taxon>Bacteria</taxon>
        <taxon>Pseudomonadati</taxon>
        <taxon>Pseudomonadota</taxon>
        <taxon>Betaproteobacteria</taxon>
        <taxon>Burkholderiales</taxon>
        <taxon>Burkholderiaceae</taxon>
        <taxon>Mycetohabitans</taxon>
    </lineage>
</organism>
<accession>E5ATZ0</accession>
<dbReference type="InterPro" id="IPR003696">
    <property type="entry name" value="Carbtransf_dom"/>
</dbReference>
<evidence type="ECO:0000313" key="5">
    <source>
        <dbReference type="Proteomes" id="UP000007437"/>
    </source>
</evidence>
<dbReference type="Gene3D" id="3.90.870.20">
    <property type="entry name" value="Carbamoyltransferase, C-terminal domain"/>
    <property type="match status" value="1"/>
</dbReference>
<dbReference type="AlphaFoldDB" id="E5ATZ0"/>
<reference evidence="4 5" key="1">
    <citation type="journal article" date="2011" name="J. Bacteriol.">
        <title>Complete genome sequence of Burkholderia rhizoxinica, an endosymbiont of Rhizopus microsporus.</title>
        <authorList>
            <person name="Lackner G."/>
            <person name="Moebius N."/>
            <person name="Partida-Martinez L."/>
            <person name="Hertweck C."/>
        </authorList>
    </citation>
    <scope>NUCLEOTIDE SEQUENCE [LARGE SCALE GENOMIC DNA]</scope>
    <source>
        <strain evidence="5">DSM 19002 / CIP 109453 / HKI 454</strain>
        <plasmid evidence="4 5">pBRH01</plasmid>
    </source>
</reference>
<sequence>MSHANMKILGINSAYHESSASIVIDGKIVAAVEEERFTRIKHAKEACVSGPAELPKNSIQFCLSHAGLKATDLDGIAYSFDPALRKREFKLDSLSLPGDWGSAQGEGIFLAKLQQVPGAIDALLDHQFGSKLAFVPHHIAHAASTFYPSGFDQAAILVVDGIGESGCTLLARGDGNKITTLDQVPYPHSLGFLWEKLSKYLGFSEYDACKLMGLAAYGDPAVFRETFKQLLNSEAGRYTIDPDVAHFRLPDFERIEALFGPARADKEPILDHHRHVAAALQEATDHALMGLVRELRERAASDKLCYAGGVALNCVSNSVIKESGLFSQMYVPTAPHDAGTAVGAALHLYYSLSGQRPSQADDNPYLGPAFSDAAIDAAFRDAGLSPRHSADPARDAATLIADGKIVAWFQDRMEFGPRALGNRSLLADPRSASMREVLNVKVKHREEFRPLAPSVLAEEAANWFELGQASMSHQSMLFACPAKQDRQASIPAVLHKDHSARVQMVSQERNPKFHALIQHFFEMTGVPVVLNTSFNDSEPIVCTPSDAIKTFQGTAIDALFIGNRFVVR</sequence>
<dbReference type="InterPro" id="IPR038152">
    <property type="entry name" value="Carbam_trans_C_sf"/>
</dbReference>
<evidence type="ECO:0000313" key="4">
    <source>
        <dbReference type="EMBL" id="CBW76564.1"/>
    </source>
</evidence>
<dbReference type="HOGENOM" id="CLU_014411_2_0_4"/>
<dbReference type="CDD" id="cd24098">
    <property type="entry name" value="ASKHA_NBD_TobZ_N"/>
    <property type="match status" value="1"/>
</dbReference>
<dbReference type="InterPro" id="IPR051338">
    <property type="entry name" value="NodU/CmcH_Carbamoyltrnsfr"/>
</dbReference>
<evidence type="ECO:0000256" key="1">
    <source>
        <dbReference type="ARBA" id="ARBA00006129"/>
    </source>
</evidence>
<dbReference type="Proteomes" id="UP000007437">
    <property type="component" value="Plasmid pBRH01"/>
</dbReference>
<dbReference type="SUPFAM" id="SSF53067">
    <property type="entry name" value="Actin-like ATPase domain"/>
    <property type="match status" value="1"/>
</dbReference>
<dbReference type="PANTHER" id="PTHR34847">
    <property type="entry name" value="NODULATION PROTEIN U"/>
    <property type="match status" value="1"/>
</dbReference>
<feature type="domain" description="Carbamoyltransferase C-terminal" evidence="3">
    <location>
        <begin position="397"/>
        <end position="566"/>
    </location>
</feature>
<geneLocation type="plasmid" evidence="4 5">
    <name>pBRH01</name>
</geneLocation>
<proteinExistence type="inferred from homology"/>
<dbReference type="eggNOG" id="COG2192">
    <property type="taxonomic scope" value="Bacteria"/>
</dbReference>
<dbReference type="Pfam" id="PF02543">
    <property type="entry name" value="Carbam_trans_N"/>
    <property type="match status" value="1"/>
</dbReference>
<comment type="similarity">
    <text evidence="1">Belongs to the NodU/CmcH family.</text>
</comment>
<dbReference type="PANTHER" id="PTHR34847:SF1">
    <property type="entry name" value="NODULATION PROTEIN U"/>
    <property type="match status" value="1"/>
</dbReference>
<dbReference type="InterPro" id="IPR043129">
    <property type="entry name" value="ATPase_NBD"/>
</dbReference>
<dbReference type="KEGG" id="brh:RBRH_00481"/>
<keyword evidence="4" id="KW-0808">Transferase</keyword>
<dbReference type="Pfam" id="PF16861">
    <property type="entry name" value="Carbam_trans_C"/>
    <property type="match status" value="1"/>
</dbReference>
<name>E5ATZ0_MYCRK</name>
<dbReference type="Gene3D" id="3.30.420.40">
    <property type="match status" value="2"/>
</dbReference>
<feature type="domain" description="Carbamoyltransferase" evidence="2">
    <location>
        <begin position="7"/>
        <end position="346"/>
    </location>
</feature>
<evidence type="ECO:0000259" key="2">
    <source>
        <dbReference type="Pfam" id="PF02543"/>
    </source>
</evidence>
<keyword evidence="4" id="KW-0614">Plasmid</keyword>
<dbReference type="GO" id="GO:0016740">
    <property type="term" value="F:transferase activity"/>
    <property type="evidence" value="ECO:0007669"/>
    <property type="project" value="UniProtKB-KW"/>
</dbReference>